<keyword evidence="1" id="KW-0812">Transmembrane</keyword>
<sequence>MMRTLRRRGRSFENKGALFQPPDAEECCYLAYAGLQTNAEFSPLPLNKRKLLLHCSNFLFIKLLLVLLLLHKPHCIRLLTQHSTAISSHSLVNILNLNIGMDFIEQFLSESETDTSSGFVAESITGITSQDLWDSLLTQVPLTPWENQCKAENMYPLEGFHGTVWETPDWNELEANISDSRSCWKFADLKDEYLGESSVHGSELSTTSSDTSHYSEIEEVNQQNALMRTESYTQENLWMSVDNQSLNVTSHSSIKGDNASVIDSTYEGDGILRKRPIMSKLLFKANPLKPKATNIRESIYTPSMRELFRYLWNFSS</sequence>
<evidence type="ECO:0000256" key="1">
    <source>
        <dbReference type="SAM" id="Phobius"/>
    </source>
</evidence>
<protein>
    <submittedName>
        <fullName evidence="2">Uncharacterized protein</fullName>
    </submittedName>
</protein>
<name>A0A8T2RVL8_CERRI</name>
<reference evidence="2" key="1">
    <citation type="submission" date="2021-08" db="EMBL/GenBank/DDBJ databases">
        <title>WGS assembly of Ceratopteris richardii.</title>
        <authorList>
            <person name="Marchant D.B."/>
            <person name="Chen G."/>
            <person name="Jenkins J."/>
            <person name="Shu S."/>
            <person name="Leebens-Mack J."/>
            <person name="Grimwood J."/>
            <person name="Schmutz J."/>
            <person name="Soltis P."/>
            <person name="Soltis D."/>
            <person name="Chen Z.-H."/>
        </authorList>
    </citation>
    <scope>NUCLEOTIDE SEQUENCE</scope>
    <source>
        <strain evidence="2">Whitten #5841</strain>
        <tissue evidence="2">Leaf</tissue>
    </source>
</reference>
<evidence type="ECO:0000313" key="3">
    <source>
        <dbReference type="Proteomes" id="UP000825935"/>
    </source>
</evidence>
<dbReference type="AlphaFoldDB" id="A0A8T2RVL8"/>
<keyword evidence="3" id="KW-1185">Reference proteome</keyword>
<organism evidence="2 3">
    <name type="scientific">Ceratopteris richardii</name>
    <name type="common">Triangle waterfern</name>
    <dbReference type="NCBI Taxonomy" id="49495"/>
    <lineage>
        <taxon>Eukaryota</taxon>
        <taxon>Viridiplantae</taxon>
        <taxon>Streptophyta</taxon>
        <taxon>Embryophyta</taxon>
        <taxon>Tracheophyta</taxon>
        <taxon>Polypodiopsida</taxon>
        <taxon>Polypodiidae</taxon>
        <taxon>Polypodiales</taxon>
        <taxon>Pteridineae</taxon>
        <taxon>Pteridaceae</taxon>
        <taxon>Parkerioideae</taxon>
        <taxon>Ceratopteris</taxon>
    </lineage>
</organism>
<proteinExistence type="predicted"/>
<accession>A0A8T2RVL8</accession>
<keyword evidence="1" id="KW-0472">Membrane</keyword>
<feature type="transmembrane region" description="Helical" evidence="1">
    <location>
        <begin position="51"/>
        <end position="70"/>
    </location>
</feature>
<dbReference type="Proteomes" id="UP000825935">
    <property type="component" value="Chromosome 24"/>
</dbReference>
<dbReference type="EMBL" id="CM035429">
    <property type="protein sequence ID" value="KAH7299585.1"/>
    <property type="molecule type" value="Genomic_DNA"/>
</dbReference>
<comment type="caution">
    <text evidence="2">The sequence shown here is derived from an EMBL/GenBank/DDBJ whole genome shotgun (WGS) entry which is preliminary data.</text>
</comment>
<gene>
    <name evidence="2" type="ORF">KP509_24G019200</name>
</gene>
<keyword evidence="1" id="KW-1133">Transmembrane helix</keyword>
<evidence type="ECO:0000313" key="2">
    <source>
        <dbReference type="EMBL" id="KAH7299585.1"/>
    </source>
</evidence>